<evidence type="ECO:0000313" key="3">
    <source>
        <dbReference type="EMBL" id="AIJ23147.1"/>
    </source>
</evidence>
<dbReference type="PANTHER" id="PTHR46268">
    <property type="entry name" value="STRESS RESPONSE PROTEIN NHAX"/>
    <property type="match status" value="1"/>
</dbReference>
<organism evidence="3 4">
    <name type="scientific">Amycolatopsis methanolica 239</name>
    <dbReference type="NCBI Taxonomy" id="1068978"/>
    <lineage>
        <taxon>Bacteria</taxon>
        <taxon>Bacillati</taxon>
        <taxon>Actinomycetota</taxon>
        <taxon>Actinomycetes</taxon>
        <taxon>Pseudonocardiales</taxon>
        <taxon>Pseudonocardiaceae</taxon>
        <taxon>Amycolatopsis</taxon>
        <taxon>Amycolatopsis methanolica group</taxon>
    </lineage>
</organism>
<dbReference type="OrthoDB" id="3404132at2"/>
<feature type="domain" description="UspA" evidence="2">
    <location>
        <begin position="129"/>
        <end position="264"/>
    </location>
</feature>
<dbReference type="EMBL" id="CP009110">
    <property type="protein sequence ID" value="AIJ23147.1"/>
    <property type="molecule type" value="Genomic_DNA"/>
</dbReference>
<dbReference type="InterPro" id="IPR014729">
    <property type="entry name" value="Rossmann-like_a/b/a_fold"/>
</dbReference>
<gene>
    <name evidence="3" type="ORF">AMETH_3055</name>
</gene>
<protein>
    <submittedName>
        <fullName evidence="3">Universal stress protein</fullName>
    </submittedName>
</protein>
<feature type="domain" description="UspA" evidence="2">
    <location>
        <begin position="50"/>
        <end position="119"/>
    </location>
</feature>
<accession>A0A076N008</accession>
<dbReference type="Pfam" id="PF00582">
    <property type="entry name" value="Usp"/>
    <property type="match status" value="2"/>
</dbReference>
<dbReference type="InterPro" id="IPR006016">
    <property type="entry name" value="UspA"/>
</dbReference>
<dbReference type="Gene3D" id="3.40.50.620">
    <property type="entry name" value="HUPs"/>
    <property type="match status" value="3"/>
</dbReference>
<comment type="similarity">
    <text evidence="1">Belongs to the universal stress protein A family.</text>
</comment>
<dbReference type="PRINTS" id="PR01438">
    <property type="entry name" value="UNVRSLSTRESS"/>
</dbReference>
<dbReference type="Proteomes" id="UP000062973">
    <property type="component" value="Chromosome"/>
</dbReference>
<dbReference type="HOGENOM" id="CLU_049301_2_3_11"/>
<dbReference type="SUPFAM" id="SSF52402">
    <property type="entry name" value="Adenine nucleotide alpha hydrolases-like"/>
    <property type="match status" value="2"/>
</dbReference>
<dbReference type="eggNOG" id="COG0589">
    <property type="taxonomic scope" value="Bacteria"/>
</dbReference>
<proteinExistence type="inferred from homology"/>
<dbReference type="InterPro" id="IPR006015">
    <property type="entry name" value="Universal_stress_UspA"/>
</dbReference>
<reference evidence="3 4" key="1">
    <citation type="submission" date="2014-07" db="EMBL/GenBank/DDBJ databases">
        <title>Whole Genome Sequence of the Amycolatopsis methanolica 239.</title>
        <authorList>
            <person name="Tang B."/>
        </authorList>
    </citation>
    <scope>NUCLEOTIDE SEQUENCE [LARGE SCALE GENOMIC DNA]</scope>
    <source>
        <strain evidence="3 4">239</strain>
    </source>
</reference>
<evidence type="ECO:0000256" key="1">
    <source>
        <dbReference type="ARBA" id="ARBA00008791"/>
    </source>
</evidence>
<dbReference type="STRING" id="1068978.AMETH_3055"/>
<name>A0A076N008_AMYME</name>
<dbReference type="AlphaFoldDB" id="A0A076N008"/>
<evidence type="ECO:0000313" key="4">
    <source>
        <dbReference type="Proteomes" id="UP000062973"/>
    </source>
</evidence>
<dbReference type="PATRIC" id="fig|1068978.7.peg.3258"/>
<dbReference type="PANTHER" id="PTHR46268:SF6">
    <property type="entry name" value="UNIVERSAL STRESS PROTEIN UP12"/>
    <property type="match status" value="1"/>
</dbReference>
<dbReference type="KEGG" id="amq:AMETH_3055"/>
<sequence length="264" mass="27423">MAREQKAVLACVDGSARALDAVRWAARDAALRKRPLRLIHVGENADCLAAAEDAAAVPGVEIRSGTRTGHPAERLIEESATASVVVLGSHGLGGFPGMLLGSVAGALAAYAHCPVVVVRGAPPEDAPVAAGIDASPGGDAALAFALDEANLRRVPLLAVHTWTDMTMGETWSVLPIDADYGAVAEDERRLLAERLAGWREKYPDVDLRPVVVRDRPVRGLLTAGPDAQLIVVGSRGRADFGGVGLGSTSQALLHHGPCPVAVVR</sequence>
<evidence type="ECO:0000259" key="2">
    <source>
        <dbReference type="Pfam" id="PF00582"/>
    </source>
</evidence>
<dbReference type="RefSeq" id="WP_017988144.1">
    <property type="nucleotide sequence ID" value="NZ_AQUL01000002.1"/>
</dbReference>
<keyword evidence="4" id="KW-1185">Reference proteome</keyword>